<evidence type="ECO:0000313" key="2">
    <source>
        <dbReference type="Proteomes" id="UP000005845"/>
    </source>
</evidence>
<organism evidence="1 2">
    <name type="scientific">Gordonia sputi NBRC 100414</name>
    <dbReference type="NCBI Taxonomy" id="1089453"/>
    <lineage>
        <taxon>Bacteria</taxon>
        <taxon>Bacillati</taxon>
        <taxon>Actinomycetota</taxon>
        <taxon>Actinomycetes</taxon>
        <taxon>Mycobacteriales</taxon>
        <taxon>Gordoniaceae</taxon>
        <taxon>Gordonia</taxon>
    </lineage>
</organism>
<reference evidence="1 2" key="1">
    <citation type="submission" date="2012-02" db="EMBL/GenBank/DDBJ databases">
        <title>Whole genome shotgun sequence of Gordonia sputi NBRC 100414.</title>
        <authorList>
            <person name="Yoshida I."/>
            <person name="Hosoyama A."/>
            <person name="Tsuchikane K."/>
            <person name="Katsumata H."/>
            <person name="Yamazaki S."/>
            <person name="Fujita N."/>
        </authorList>
    </citation>
    <scope>NUCLEOTIDE SEQUENCE [LARGE SCALE GENOMIC DNA]</scope>
    <source>
        <strain evidence="1 2">NBRC 100414</strain>
    </source>
</reference>
<accession>H5U6X3</accession>
<keyword evidence="2" id="KW-1185">Reference proteome</keyword>
<protein>
    <recommendedName>
        <fullName evidence="3">DUF559 domain-containing protein</fullName>
    </recommendedName>
</protein>
<evidence type="ECO:0008006" key="3">
    <source>
        <dbReference type="Google" id="ProtNLM"/>
    </source>
</evidence>
<sequence length="320" mass="35285">MRHPERVRSDEGWLALAHRQENIATRAQLAEVGVDKRTVRRRVGRGEWKAFGPRVLMLAPGAPSESQRVWIGALHPCGTTALAGRAALAVHGLKGWEDGPVVFLVGADDRSARRAPDGIDYVRTRHDLTSLSVQRAGMTTLRIEPATLTLASALNAGAWGEHASARSAGGLLAAVVQQRLTTAEGLLTWCDKLPRLRHKPLLRGFLDDIAGGSESMAEIDLVTMCRDFSLQQPVRQRARTDSDGRRRYTDGEWDLPDGSTVVLEVDGSFHRDHSSWEADLRRQRRLSAPGRRQLRCTAVELRTEPEEVVKDLVAAGVPRI</sequence>
<comment type="caution">
    <text evidence="1">The sequence shown here is derived from an EMBL/GenBank/DDBJ whole genome shotgun (WGS) entry which is preliminary data.</text>
</comment>
<proteinExistence type="predicted"/>
<evidence type="ECO:0000313" key="1">
    <source>
        <dbReference type="EMBL" id="GAB41481.1"/>
    </source>
</evidence>
<dbReference type="eggNOG" id="COG5340">
    <property type="taxonomic scope" value="Bacteria"/>
</dbReference>
<dbReference type="AlphaFoldDB" id="H5U6X3"/>
<name>H5U6X3_9ACTN</name>
<dbReference type="EMBL" id="BAFC01000129">
    <property type="protein sequence ID" value="GAB41481.1"/>
    <property type="molecule type" value="Genomic_DNA"/>
</dbReference>
<gene>
    <name evidence="1" type="ORF">GOSPT_131_00160</name>
</gene>
<dbReference type="Proteomes" id="UP000005845">
    <property type="component" value="Unassembled WGS sequence"/>
</dbReference>